<sequence>MRNRAGLGRAVALLLLAVNAVLLVLIVFLPPEDHQALDLVWVLADFAGRFGVPVGLAARVIEFGANIVLFVPFGLLVPPALGWLRPWGLVGTVVLGAAVSTAIETIQLFIPGRVTSVLDVIANTLGTLCGVLLIALVQAWRREERERRRLAGMGRIAAERVRSGRGM</sequence>
<protein>
    <submittedName>
        <fullName evidence="3">VanZ family protein</fullName>
    </submittedName>
</protein>
<comment type="caution">
    <text evidence="3">The sequence shown here is derived from an EMBL/GenBank/DDBJ whole genome shotgun (WGS) entry which is preliminary data.</text>
</comment>
<keyword evidence="1" id="KW-0812">Transmembrane</keyword>
<proteinExistence type="predicted"/>
<gene>
    <name evidence="3" type="ORF">JD276_10495</name>
</gene>
<feature type="transmembrane region" description="Helical" evidence="1">
    <location>
        <begin position="89"/>
        <end position="110"/>
    </location>
</feature>
<reference evidence="3" key="1">
    <citation type="submission" date="2020-12" db="EMBL/GenBank/DDBJ databases">
        <title>Leucobacter sp. CAS1, isolated from Chromium sludge.</title>
        <authorList>
            <person name="Xu Z."/>
        </authorList>
    </citation>
    <scope>NUCLEOTIDE SEQUENCE</scope>
    <source>
        <strain evidence="3">CSA1</strain>
    </source>
</reference>
<organism evidence="3 4">
    <name type="scientific">Leucobacter chromiisoli</name>
    <dbReference type="NCBI Taxonomy" id="2796471"/>
    <lineage>
        <taxon>Bacteria</taxon>
        <taxon>Bacillati</taxon>
        <taxon>Actinomycetota</taxon>
        <taxon>Actinomycetes</taxon>
        <taxon>Micrococcales</taxon>
        <taxon>Microbacteriaceae</taxon>
        <taxon>Leucobacter</taxon>
    </lineage>
</organism>
<dbReference type="PANTHER" id="PTHR28008:SF1">
    <property type="entry name" value="DOMAIN PROTEIN, PUTATIVE (AFU_ORTHOLOGUE AFUA_3G10980)-RELATED"/>
    <property type="match status" value="1"/>
</dbReference>
<evidence type="ECO:0000313" key="4">
    <source>
        <dbReference type="Proteomes" id="UP000608530"/>
    </source>
</evidence>
<feature type="domain" description="VanZ-like" evidence="2">
    <location>
        <begin position="61"/>
        <end position="137"/>
    </location>
</feature>
<feature type="transmembrane region" description="Helical" evidence="1">
    <location>
        <begin position="116"/>
        <end position="140"/>
    </location>
</feature>
<dbReference type="AlphaFoldDB" id="A0A934UW16"/>
<keyword evidence="4" id="KW-1185">Reference proteome</keyword>
<name>A0A934UW16_9MICO</name>
<dbReference type="Pfam" id="PF04892">
    <property type="entry name" value="VanZ"/>
    <property type="match status" value="1"/>
</dbReference>
<accession>A0A934UW16</accession>
<feature type="transmembrane region" description="Helical" evidence="1">
    <location>
        <begin position="12"/>
        <end position="30"/>
    </location>
</feature>
<dbReference type="Proteomes" id="UP000608530">
    <property type="component" value="Unassembled WGS sequence"/>
</dbReference>
<feature type="transmembrane region" description="Helical" evidence="1">
    <location>
        <begin position="50"/>
        <end position="77"/>
    </location>
</feature>
<dbReference type="InterPro" id="IPR006976">
    <property type="entry name" value="VanZ-like"/>
</dbReference>
<keyword evidence="1" id="KW-1133">Transmembrane helix</keyword>
<evidence type="ECO:0000259" key="2">
    <source>
        <dbReference type="Pfam" id="PF04892"/>
    </source>
</evidence>
<dbReference type="RefSeq" id="WP_200115600.1">
    <property type="nucleotide sequence ID" value="NZ_JAEHOH010000013.1"/>
</dbReference>
<evidence type="ECO:0000313" key="3">
    <source>
        <dbReference type="EMBL" id="MBK0419462.1"/>
    </source>
</evidence>
<evidence type="ECO:0000256" key="1">
    <source>
        <dbReference type="SAM" id="Phobius"/>
    </source>
</evidence>
<dbReference type="EMBL" id="JAEHOH010000013">
    <property type="protein sequence ID" value="MBK0419462.1"/>
    <property type="molecule type" value="Genomic_DNA"/>
</dbReference>
<keyword evidence="1" id="KW-0472">Membrane</keyword>
<dbReference type="PANTHER" id="PTHR28008">
    <property type="entry name" value="DOMAIN PROTEIN, PUTATIVE (AFU_ORTHOLOGUE AFUA_3G10980)-RELATED"/>
    <property type="match status" value="1"/>
</dbReference>